<evidence type="ECO:0000313" key="6">
    <source>
        <dbReference type="EMBL" id="HIQ29730.1"/>
    </source>
</evidence>
<dbReference type="InterPro" id="IPR006130">
    <property type="entry name" value="Asp/Orn_carbamoylTrfase"/>
</dbReference>
<dbReference type="PRINTS" id="PR00100">
    <property type="entry name" value="AOTCASE"/>
</dbReference>
<reference evidence="6" key="1">
    <citation type="journal article" date="2020" name="ISME J.">
        <title>Gammaproteobacteria mediating utilization of methyl-, sulfur- and petroleum organic compounds in deep ocean hydrothermal plumes.</title>
        <authorList>
            <person name="Zhou Z."/>
            <person name="Liu Y."/>
            <person name="Pan J."/>
            <person name="Cron B.R."/>
            <person name="Toner B.M."/>
            <person name="Anantharaman K."/>
            <person name="Breier J.A."/>
            <person name="Dick G.J."/>
            <person name="Li M."/>
        </authorList>
    </citation>
    <scope>NUCLEOTIDE SEQUENCE</scope>
    <source>
        <strain evidence="6">SZUA-1515</strain>
    </source>
</reference>
<sequence length="340" mass="38845">MSLVDLHGKDLISTQEWSVEEINAVMELARSIKIRRYSGSVPELFKNRTFFMLFYNTSTRTRASFEAAATLLGGHAQFIDFATTRGAEGEVIRDIAKMYERFGHALGIRILESAVDYVYGMGNATIREYAKHARIPVINMADDMYHPTQAITDIFTILEKFNGRIEKKKYVIMWAYSDKIRSWGSVQDEMLIATRYGMDVVLAYPPGFDIDEKLVEQARENARESGGDLEITHNLKEALRDAHVVFPRSWASHECVKTGLNRFGREKELELHNKYRDWKLTKELADTMDRHGIVTHVLPVFRGQEADDEVMDGPRSVIYDQAENLLYVRAAVLALVAGRI</sequence>
<dbReference type="GO" id="GO:0042450">
    <property type="term" value="P:L-arginine biosynthetic process via ornithine"/>
    <property type="evidence" value="ECO:0007669"/>
    <property type="project" value="TreeGrafter"/>
</dbReference>
<dbReference type="SUPFAM" id="SSF53671">
    <property type="entry name" value="Aspartate/ornithine carbamoyltransferase"/>
    <property type="match status" value="1"/>
</dbReference>
<dbReference type="PANTHER" id="PTHR45753">
    <property type="entry name" value="ORNITHINE CARBAMOYLTRANSFERASE, MITOCHONDRIAL"/>
    <property type="match status" value="1"/>
</dbReference>
<dbReference type="Pfam" id="PF00185">
    <property type="entry name" value="OTCace"/>
    <property type="match status" value="1"/>
</dbReference>
<accession>A0A833EAJ9</accession>
<dbReference type="InterPro" id="IPR036901">
    <property type="entry name" value="Asp/Orn_carbamoylTrfase_sf"/>
</dbReference>
<proteinExistence type="inferred from homology"/>
<comment type="catalytic activity">
    <reaction evidence="2">
        <text>carbamoyl phosphate + L-ornithine = L-citrulline + phosphate + H(+)</text>
        <dbReference type="Rhea" id="RHEA:19513"/>
        <dbReference type="ChEBI" id="CHEBI:15378"/>
        <dbReference type="ChEBI" id="CHEBI:43474"/>
        <dbReference type="ChEBI" id="CHEBI:46911"/>
        <dbReference type="ChEBI" id="CHEBI:57743"/>
        <dbReference type="ChEBI" id="CHEBI:58228"/>
        <dbReference type="EC" id="2.1.3.3"/>
    </reaction>
</comment>
<dbReference type="Proteomes" id="UP000608579">
    <property type="component" value="Unassembled WGS sequence"/>
</dbReference>
<dbReference type="GO" id="GO:0016597">
    <property type="term" value="F:amino acid binding"/>
    <property type="evidence" value="ECO:0007669"/>
    <property type="project" value="InterPro"/>
</dbReference>
<evidence type="ECO:0000256" key="1">
    <source>
        <dbReference type="ARBA" id="ARBA00022679"/>
    </source>
</evidence>
<organism evidence="6 7">
    <name type="scientific">Caldiarchaeum subterraneum</name>
    <dbReference type="NCBI Taxonomy" id="311458"/>
    <lineage>
        <taxon>Archaea</taxon>
        <taxon>Nitrososphaerota</taxon>
        <taxon>Candidatus Caldarchaeales</taxon>
        <taxon>Candidatus Caldarchaeaceae</taxon>
        <taxon>Candidatus Caldarchaeum</taxon>
    </lineage>
</organism>
<evidence type="ECO:0000313" key="7">
    <source>
        <dbReference type="Proteomes" id="UP000608579"/>
    </source>
</evidence>
<protein>
    <submittedName>
        <fullName evidence="6">Ornithine carbamoyltransferase</fullName>
    </submittedName>
</protein>
<dbReference type="GO" id="GO:0004585">
    <property type="term" value="F:ornithine carbamoyltransferase activity"/>
    <property type="evidence" value="ECO:0007669"/>
    <property type="project" value="UniProtKB-EC"/>
</dbReference>
<gene>
    <name evidence="6" type="ORF">EYH45_04115</name>
</gene>
<dbReference type="Pfam" id="PF02729">
    <property type="entry name" value="OTCace_N"/>
    <property type="match status" value="1"/>
</dbReference>
<dbReference type="AlphaFoldDB" id="A0A833EAJ9"/>
<keyword evidence="1 3" id="KW-0808">Transferase</keyword>
<feature type="domain" description="Aspartate/ornithine carbamoyltransferase Asp/Orn-binding" evidence="4">
    <location>
        <begin position="187"/>
        <end position="335"/>
    </location>
</feature>
<evidence type="ECO:0000256" key="2">
    <source>
        <dbReference type="ARBA" id="ARBA00048772"/>
    </source>
</evidence>
<dbReference type="InterPro" id="IPR006132">
    <property type="entry name" value="Asp/Orn_carbamoyltranf_P-bd"/>
</dbReference>
<dbReference type="Gene3D" id="3.40.50.1370">
    <property type="entry name" value="Aspartate/ornithine carbamoyltransferase"/>
    <property type="match status" value="2"/>
</dbReference>
<dbReference type="InterPro" id="IPR006131">
    <property type="entry name" value="Asp_carbamoyltransf_Asp/Orn-bd"/>
</dbReference>
<evidence type="ECO:0000259" key="5">
    <source>
        <dbReference type="Pfam" id="PF02729"/>
    </source>
</evidence>
<dbReference type="EMBL" id="DQVM01000078">
    <property type="protein sequence ID" value="HIQ29730.1"/>
    <property type="molecule type" value="Genomic_DNA"/>
</dbReference>
<name>A0A833EAJ9_CALS0</name>
<dbReference type="PRINTS" id="PR00101">
    <property type="entry name" value="ATCASE"/>
</dbReference>
<comment type="caution">
    <text evidence="6">The sequence shown here is derived from an EMBL/GenBank/DDBJ whole genome shotgun (WGS) entry which is preliminary data.</text>
</comment>
<feature type="domain" description="Aspartate/ornithine carbamoyltransferase carbamoyl-P binding" evidence="5">
    <location>
        <begin position="9"/>
        <end position="159"/>
    </location>
</feature>
<evidence type="ECO:0000259" key="4">
    <source>
        <dbReference type="Pfam" id="PF00185"/>
    </source>
</evidence>
<comment type="similarity">
    <text evidence="3">Belongs to the aspartate/ornithine carbamoyltransferase superfamily.</text>
</comment>
<dbReference type="PANTHER" id="PTHR45753:SF3">
    <property type="entry name" value="ORNITHINE TRANSCARBAMYLASE, MITOCHONDRIAL"/>
    <property type="match status" value="1"/>
</dbReference>
<dbReference type="GO" id="GO:0019240">
    <property type="term" value="P:citrulline biosynthetic process"/>
    <property type="evidence" value="ECO:0007669"/>
    <property type="project" value="TreeGrafter"/>
</dbReference>
<evidence type="ECO:0000256" key="3">
    <source>
        <dbReference type="RuleBase" id="RU003634"/>
    </source>
</evidence>